<name>A0A1D8GXN5_HETAK</name>
<sequence>MSQLINQKLTILNKFNVTSASISFNTLVVVDLYKLKCFPLSFYKSILLSSGKPLLVKKNNLLQQSVQKLKKYKTWSLVDFIQSLRLLQVAANTKRQVVGTLISSKKVGAQALMCQPRNARFPLSLNKATNKRKFRFRRQFPNLSKFEFFVPRSQFVKKSPTNSLDVFTQKNYKLTKKNTAVNFNILKLKLFKFRYRRVKRLINIVGGFNKV</sequence>
<keyword evidence="1" id="KW-0496">Mitochondrion</keyword>
<evidence type="ECO:0000313" key="1">
    <source>
        <dbReference type="EMBL" id="AOT84840.1"/>
    </source>
</evidence>
<dbReference type="AlphaFoldDB" id="A0A1D8GXN5"/>
<protein>
    <submittedName>
        <fullName evidence="1">Uncharacterized protein</fullName>
    </submittedName>
</protein>
<accession>A0A1D8GXN5</accession>
<reference evidence="1" key="1">
    <citation type="submission" date="2016-01" db="EMBL/GenBank/DDBJ databases">
        <title>Mitochondrial genome DNA sequence of Heterosigma akashiwo strain Ha00_17.</title>
        <authorList>
            <person name="Ogura Y."/>
            <person name="Hayashi T."/>
            <person name="Ueki S."/>
        </authorList>
    </citation>
    <scope>NUCLEOTIDE SEQUENCE</scope>
    <source>
        <strain evidence="1">Ha00_17</strain>
    </source>
</reference>
<dbReference type="EMBL" id="KU561548">
    <property type="protein sequence ID" value="AOT84840.1"/>
    <property type="molecule type" value="Genomic_DNA"/>
</dbReference>
<organism evidence="1">
    <name type="scientific">Heterosigma akashiwo</name>
    <name type="common">Chromophytic alga</name>
    <name type="synonym">Heterosigma carterae</name>
    <dbReference type="NCBI Taxonomy" id="2829"/>
    <lineage>
        <taxon>Eukaryota</taxon>
        <taxon>Sar</taxon>
        <taxon>Stramenopiles</taxon>
        <taxon>Ochrophyta</taxon>
        <taxon>Raphidophyceae</taxon>
        <taxon>Chattonellales</taxon>
        <taxon>Chattonellaceae</taxon>
        <taxon>Heterosigma</taxon>
    </lineage>
</organism>
<geneLocation type="mitochondrion" evidence="1"/>
<proteinExistence type="predicted"/>